<evidence type="ECO:0000256" key="1">
    <source>
        <dbReference type="SAM" id="MobiDB-lite"/>
    </source>
</evidence>
<keyword evidence="3" id="KW-1185">Reference proteome</keyword>
<name>A0A8S9X7L3_APOLU</name>
<reference evidence="2" key="1">
    <citation type="journal article" date="2021" name="Mol. Ecol. Resour.">
        <title>Apolygus lucorum genome provides insights into omnivorousness and mesophyll feeding.</title>
        <authorList>
            <person name="Liu Y."/>
            <person name="Liu H."/>
            <person name="Wang H."/>
            <person name="Huang T."/>
            <person name="Liu B."/>
            <person name="Yang B."/>
            <person name="Yin L."/>
            <person name="Li B."/>
            <person name="Zhang Y."/>
            <person name="Zhang S."/>
            <person name="Jiang F."/>
            <person name="Zhang X."/>
            <person name="Ren Y."/>
            <person name="Wang B."/>
            <person name="Wang S."/>
            <person name="Lu Y."/>
            <person name="Wu K."/>
            <person name="Fan W."/>
            <person name="Wang G."/>
        </authorList>
    </citation>
    <scope>NUCLEOTIDE SEQUENCE</scope>
    <source>
        <strain evidence="2">12Hb</strain>
    </source>
</reference>
<evidence type="ECO:0000313" key="3">
    <source>
        <dbReference type="Proteomes" id="UP000466442"/>
    </source>
</evidence>
<feature type="compositionally biased region" description="Basic and acidic residues" evidence="1">
    <location>
        <begin position="720"/>
        <end position="729"/>
    </location>
</feature>
<evidence type="ECO:0000313" key="2">
    <source>
        <dbReference type="EMBL" id="KAF6204972.1"/>
    </source>
</evidence>
<feature type="region of interest" description="Disordered" evidence="1">
    <location>
        <begin position="717"/>
        <end position="741"/>
    </location>
</feature>
<dbReference type="EMBL" id="WIXP02000009">
    <property type="protein sequence ID" value="KAF6204972.1"/>
    <property type="molecule type" value="Genomic_DNA"/>
</dbReference>
<gene>
    <name evidence="2" type="ORF">GE061_019139</name>
</gene>
<protein>
    <submittedName>
        <fullName evidence="2">Uncharacterized protein</fullName>
    </submittedName>
</protein>
<proteinExistence type="predicted"/>
<organism evidence="2 3">
    <name type="scientific">Apolygus lucorum</name>
    <name type="common">Small green plant bug</name>
    <name type="synonym">Lygocoris lucorum</name>
    <dbReference type="NCBI Taxonomy" id="248454"/>
    <lineage>
        <taxon>Eukaryota</taxon>
        <taxon>Metazoa</taxon>
        <taxon>Ecdysozoa</taxon>
        <taxon>Arthropoda</taxon>
        <taxon>Hexapoda</taxon>
        <taxon>Insecta</taxon>
        <taxon>Pterygota</taxon>
        <taxon>Neoptera</taxon>
        <taxon>Paraneoptera</taxon>
        <taxon>Hemiptera</taxon>
        <taxon>Heteroptera</taxon>
        <taxon>Panheteroptera</taxon>
        <taxon>Cimicomorpha</taxon>
        <taxon>Miridae</taxon>
        <taxon>Mirini</taxon>
        <taxon>Apolygus</taxon>
    </lineage>
</organism>
<dbReference type="OrthoDB" id="6816087at2759"/>
<dbReference type="AlphaFoldDB" id="A0A8S9X7L3"/>
<comment type="caution">
    <text evidence="2">The sequence shown here is derived from an EMBL/GenBank/DDBJ whole genome shotgun (WGS) entry which is preliminary data.</text>
</comment>
<sequence length="741" mass="81511">MGCRVSVKHERGGHYFSFYSRGSAGVLIRFPWFQLVTVGLSTIGLVHLFDSASAHLLYNKEHPQELKPLVYLPINENDWIQSYSYKGTNNHMPGPYDLVEYSSRLHPGSRGLLDWIFGKRWAQGVRSATWRGVVVGAKIIRFPFLGAERLVNAASYITSLGLNFSSRVLQDISTVIGENWKAIKAVRLPGLYTVLYFVGGVISVVSEVEKNIMFLTNVVSKGLSAAKAFGVYASLTLVSKTLGPVMRTLGLDCVKLRPHKLKVNKLIVEEIQTGEGQVCGISNLQAINNVNITRNDESFLIAKIPYAINNIKINFKGVNVTDFDGLLLENTPMVVRIKQLLVQGRVSFQGGTLLRFMIIRLKVMKFKGFHIKITQKKDRTNIMDLIENIEDIIGSTIKKTVPSLRPEDFSSLHLADLFTSEFDMTTTKVVLLLVALVSSTTAQYDGIVPLALVGDRPLSVAPTVSHVPMLLVPRNELALYSRVHISSVSDTQPLVTCQTNRYSLDAVPAVRVVLRQPVVVDSPDSYLPFPSEINVIHEGLRMSVPVGALVVPIPSQTFQGPTLVRVMYAVPAGPLHLQYPVYSHNPVPYPLRPEYASATSTHVVDARPAAPIRPAAAAYRPQPPVRPTSPYGPSYTGVSDLYGHKRPAAPVVTVLNFPSEIASPETLFYQPPVDENGELGNRNPPEAVIPAGIVQSAQPRPSLQVFLNSKEHPLLQSLRDQSESNRDKVTANSISVGVEAL</sequence>
<dbReference type="Proteomes" id="UP000466442">
    <property type="component" value="Linkage Group LG9"/>
</dbReference>
<accession>A0A8S9X7L3</accession>